<dbReference type="InterPro" id="IPR026960">
    <property type="entry name" value="RVT-Znf"/>
</dbReference>
<proteinExistence type="predicted"/>
<organism evidence="2">
    <name type="scientific">Sesamum angustifolium</name>
    <dbReference type="NCBI Taxonomy" id="2727405"/>
    <lineage>
        <taxon>Eukaryota</taxon>
        <taxon>Viridiplantae</taxon>
        <taxon>Streptophyta</taxon>
        <taxon>Embryophyta</taxon>
        <taxon>Tracheophyta</taxon>
        <taxon>Spermatophyta</taxon>
        <taxon>Magnoliopsida</taxon>
        <taxon>eudicotyledons</taxon>
        <taxon>Gunneridae</taxon>
        <taxon>Pentapetalae</taxon>
        <taxon>asterids</taxon>
        <taxon>lamiids</taxon>
        <taxon>Lamiales</taxon>
        <taxon>Pedaliaceae</taxon>
        <taxon>Sesamum</taxon>
    </lineage>
</organism>
<dbReference type="CDD" id="cd01650">
    <property type="entry name" value="RT_nLTR_like"/>
    <property type="match status" value="1"/>
</dbReference>
<dbReference type="PROSITE" id="PS50878">
    <property type="entry name" value="RT_POL"/>
    <property type="match status" value="1"/>
</dbReference>
<evidence type="ECO:0000313" key="2">
    <source>
        <dbReference type="EMBL" id="KAL0354278.1"/>
    </source>
</evidence>
<dbReference type="GO" id="GO:0003824">
    <property type="term" value="F:catalytic activity"/>
    <property type="evidence" value="ECO:0007669"/>
    <property type="project" value="InterPro"/>
</dbReference>
<gene>
    <name evidence="2" type="ORF">Sangu_1009100</name>
</gene>
<dbReference type="SUPFAM" id="SSF56219">
    <property type="entry name" value="DNase I-like"/>
    <property type="match status" value="1"/>
</dbReference>
<dbReference type="Gene3D" id="3.60.10.10">
    <property type="entry name" value="Endonuclease/exonuclease/phosphatase"/>
    <property type="match status" value="1"/>
</dbReference>
<dbReference type="InterPro" id="IPR005135">
    <property type="entry name" value="Endo/exonuclease/phosphatase"/>
</dbReference>
<name>A0AAW2PH22_9LAMI</name>
<reference evidence="2" key="1">
    <citation type="submission" date="2020-06" db="EMBL/GenBank/DDBJ databases">
        <authorList>
            <person name="Li T."/>
            <person name="Hu X."/>
            <person name="Zhang T."/>
            <person name="Song X."/>
            <person name="Zhang H."/>
            <person name="Dai N."/>
            <person name="Sheng W."/>
            <person name="Hou X."/>
            <person name="Wei L."/>
        </authorList>
    </citation>
    <scope>NUCLEOTIDE SEQUENCE</scope>
    <source>
        <strain evidence="2">G01</strain>
        <tissue evidence="2">Leaf</tissue>
    </source>
</reference>
<evidence type="ECO:0000259" key="1">
    <source>
        <dbReference type="PROSITE" id="PS50878"/>
    </source>
</evidence>
<dbReference type="PANTHER" id="PTHR33116:SF84">
    <property type="entry name" value="RNA-DIRECTED DNA POLYMERASE"/>
    <property type="match status" value="1"/>
</dbReference>
<dbReference type="Pfam" id="PF13966">
    <property type="entry name" value="zf-RVT"/>
    <property type="match status" value="1"/>
</dbReference>
<reference evidence="2" key="2">
    <citation type="journal article" date="2024" name="Plant">
        <title>Genomic evolution and insights into agronomic trait innovations of Sesamum species.</title>
        <authorList>
            <person name="Miao H."/>
            <person name="Wang L."/>
            <person name="Qu L."/>
            <person name="Liu H."/>
            <person name="Sun Y."/>
            <person name="Le M."/>
            <person name="Wang Q."/>
            <person name="Wei S."/>
            <person name="Zheng Y."/>
            <person name="Lin W."/>
            <person name="Duan Y."/>
            <person name="Cao H."/>
            <person name="Xiong S."/>
            <person name="Wang X."/>
            <person name="Wei L."/>
            <person name="Li C."/>
            <person name="Ma Q."/>
            <person name="Ju M."/>
            <person name="Zhao R."/>
            <person name="Li G."/>
            <person name="Mu C."/>
            <person name="Tian Q."/>
            <person name="Mei H."/>
            <person name="Zhang T."/>
            <person name="Gao T."/>
            <person name="Zhang H."/>
        </authorList>
    </citation>
    <scope>NUCLEOTIDE SEQUENCE</scope>
    <source>
        <strain evidence="2">G01</strain>
    </source>
</reference>
<feature type="domain" description="Reverse transcriptase" evidence="1">
    <location>
        <begin position="617"/>
        <end position="862"/>
    </location>
</feature>
<sequence length="1277" mass="146105">MEEVIEGGPWLYLGQPIVLQKWEPGMVLRKLKHTEVPIWIKLRHLPLELWTTDGLSTVASGIGRPLYPNAITRACTRLDFARVCVMLNVSSNLPKHVVIMMPNELGGESACKVDVEYEWLPPKCTGCSSLGHSTKECPLSKPIKPAVLIYVRKSMPIKPAAPELKLKEKVQTAPVLEEIHPEPEVDRVSEDIPGYNRDKAIWNVRGLNRRDHQVTVRDLVNEFRLHFIALLETRVLQTNVTRIQSNLLSRWRWFVDYAGPGNRIWIAWNDELIHVDILNVDSQFVHCRVHVHEVHETILLTVVYGANDVSARRELWQGLIDWAVTVGNEPWLVGGDFNAVLDLSEVSGASGDIRVAMNEFNDCIIQTGLLSLPMQGERFTWHNCSLDGRSLWKRLDQLLVNDVSLFRFDNYLALSPGFLASVQSIWRHHVVGTSMYSVTRKLKALKPVFRQQRRCKGDLAMNVKLAAGFLEVAQNILQLDRHNSLLLLLEHCCRIVYLKASKLEQVMLRQRAKLQWLKGGDQWSRIFFRRVATRRANKRVFQISDNDGNEQTDPTARHILSDDEARAIIRPVTIDEVKTAFFDIEEDKAPGPDGFSSGFFKAAWPVVGGDVSIAIMDFFKTGRLLKQVNATLLTLIPKVRNPHSVAEFRPISCCNVIYKVITKILVSRIRESLDLLISPSQNAFVPGRLISDNVLLAQELFSGYNQCRLPPRCALKVDLRKAYDTVEWDFLIATLQMFGFPAVFIGARGLRQGDPMSPYLFVLVMEVFHMMLQQLIEQDGDFQYHWRCQELNLFQLSFADDLLLLSLGIRDLLLATLGFQEGHLPVRYLGLPLISSRLSIADCQPLLQKIDSRIKGWEGVQISFAGRVQLIKSVLISFEAYWAMAFILPKGIINEMIKRLLTFLWKGTSASGYPKVAWKMVCRPIEEGGLGIKDILALNRALMSKHLWAVIKQDRNSIWVDWIIQVRLRDCSIWTVKENKGAWGWKKMLSLRHSLIPHIHYCIGRGDSVSLWHDPWHPLGPLISRFPRGPQMTRTGLLDKLSVVIKDGQWNGPLITDIACLEITHMLPPIIEGPDRIIWKSKDGYFNTSIAYDLFHPLGPKVLWSSLLMGSFKIPKNSFILWLAIMGRLSTLDKPWLSHIGGSCILCQDGVPETHDHLFFSCTFSRRCFAIIRQQIPLPWPHRDWQHGVQWESSRWRGKHVVNATFRSLLASLVYHIWQERNARRFQQRSRPPSILGSLVVEEIRQRIISVPLRHSICFLSLYRLWKIPWPVEGRST</sequence>
<dbReference type="Pfam" id="PF03372">
    <property type="entry name" value="Exo_endo_phos"/>
    <property type="match status" value="1"/>
</dbReference>
<accession>A0AAW2PH22</accession>
<dbReference type="InterPro" id="IPR043502">
    <property type="entry name" value="DNA/RNA_pol_sf"/>
</dbReference>
<dbReference type="SUPFAM" id="SSF56672">
    <property type="entry name" value="DNA/RNA polymerases"/>
    <property type="match status" value="1"/>
</dbReference>
<dbReference type="InterPro" id="IPR036691">
    <property type="entry name" value="Endo/exonu/phosph_ase_sf"/>
</dbReference>
<dbReference type="PANTHER" id="PTHR33116">
    <property type="entry name" value="REVERSE TRANSCRIPTASE ZINC-BINDING DOMAIN-CONTAINING PROTEIN-RELATED-RELATED"/>
    <property type="match status" value="1"/>
</dbReference>
<dbReference type="InterPro" id="IPR000477">
    <property type="entry name" value="RT_dom"/>
</dbReference>
<dbReference type="EMBL" id="JACGWK010000005">
    <property type="protein sequence ID" value="KAL0354278.1"/>
    <property type="molecule type" value="Genomic_DNA"/>
</dbReference>
<dbReference type="Pfam" id="PF00078">
    <property type="entry name" value="RVT_1"/>
    <property type="match status" value="1"/>
</dbReference>
<dbReference type="AlphaFoldDB" id="A0AAW2PH22"/>
<comment type="caution">
    <text evidence="2">The sequence shown here is derived from an EMBL/GenBank/DDBJ whole genome shotgun (WGS) entry which is preliminary data.</text>
</comment>
<protein>
    <submittedName>
        <fullName evidence="2">Transposon TX1 uncharacterized protein</fullName>
    </submittedName>
</protein>